<dbReference type="InterPro" id="IPR004302">
    <property type="entry name" value="Cellulose/chitin-bd_N"/>
</dbReference>
<dbReference type="AlphaFoldDB" id="A0AAD9KS85"/>
<evidence type="ECO:0000313" key="4">
    <source>
        <dbReference type="Proteomes" id="UP001209878"/>
    </source>
</evidence>
<reference evidence="3" key="1">
    <citation type="journal article" date="2023" name="Mol. Biol. Evol.">
        <title>Third-Generation Sequencing Reveals the Adaptive Role of the Epigenome in Three Deep-Sea Polychaetes.</title>
        <authorList>
            <person name="Perez M."/>
            <person name="Aroh O."/>
            <person name="Sun Y."/>
            <person name="Lan Y."/>
            <person name="Juniper S.K."/>
            <person name="Young C.R."/>
            <person name="Angers B."/>
            <person name="Qian P.Y."/>
        </authorList>
    </citation>
    <scope>NUCLEOTIDE SEQUENCE</scope>
    <source>
        <strain evidence="3">R07B-5</strain>
    </source>
</reference>
<accession>A0AAD9KS85</accession>
<sequence length="290" mass="32512">MYPLLLLGGAVVTLLVPVCDGHGYLWDPTGRASMWRRNWDTPTDYADNQCFCGGFQHQWEVMGGKCGVCGDPYDGNRIHEAGGKYAKGIIVGHYKKGSVITVKTVVTANHFGYFEFRLCPVNNKRKRATQSCLDKYCITRHLLKVVNGNDTRHYVKTRRVGEYVSKVKLPRNLVCRQCVLQWKYHAGNSWGTDKLTGRGCVGCGPQEEFYGCADIRISRRGGKIVIPTKPPITTLKPIDPALQVRRCRGGKYKAGGWYIKKSKTIDPWCMTMCNVAGPDRNCPQTHCQCA</sequence>
<gene>
    <name evidence="3" type="ORF">NP493_667g01000</name>
</gene>
<protein>
    <recommendedName>
        <fullName evidence="2">Chitin-binding type-4 domain-containing protein</fullName>
    </recommendedName>
</protein>
<keyword evidence="4" id="KW-1185">Reference proteome</keyword>
<keyword evidence="1" id="KW-0732">Signal</keyword>
<organism evidence="3 4">
    <name type="scientific">Ridgeia piscesae</name>
    <name type="common">Tubeworm</name>
    <dbReference type="NCBI Taxonomy" id="27915"/>
    <lineage>
        <taxon>Eukaryota</taxon>
        <taxon>Metazoa</taxon>
        <taxon>Spiralia</taxon>
        <taxon>Lophotrochozoa</taxon>
        <taxon>Annelida</taxon>
        <taxon>Polychaeta</taxon>
        <taxon>Sedentaria</taxon>
        <taxon>Canalipalpata</taxon>
        <taxon>Sabellida</taxon>
        <taxon>Siboglinidae</taxon>
        <taxon>Ridgeia</taxon>
    </lineage>
</organism>
<dbReference type="PANTHER" id="PTHR21113">
    <property type="entry name" value="AGAP001705-PA"/>
    <property type="match status" value="1"/>
</dbReference>
<proteinExistence type="predicted"/>
<feature type="signal peptide" evidence="1">
    <location>
        <begin position="1"/>
        <end position="21"/>
    </location>
</feature>
<evidence type="ECO:0000313" key="3">
    <source>
        <dbReference type="EMBL" id="KAK2176357.1"/>
    </source>
</evidence>
<dbReference type="PANTHER" id="PTHR21113:SF4">
    <property type="entry name" value="CHITIN-BINDING TYPE-4 DOMAIN-CONTAINING PROTEIN"/>
    <property type="match status" value="1"/>
</dbReference>
<feature type="chain" id="PRO_5042129395" description="Chitin-binding type-4 domain-containing protein" evidence="1">
    <location>
        <begin position="22"/>
        <end position="290"/>
    </location>
</feature>
<evidence type="ECO:0000259" key="2">
    <source>
        <dbReference type="Pfam" id="PF03067"/>
    </source>
</evidence>
<evidence type="ECO:0000256" key="1">
    <source>
        <dbReference type="SAM" id="SignalP"/>
    </source>
</evidence>
<dbReference type="EMBL" id="JAODUO010000666">
    <property type="protein sequence ID" value="KAK2176357.1"/>
    <property type="molecule type" value="Genomic_DNA"/>
</dbReference>
<dbReference type="Proteomes" id="UP001209878">
    <property type="component" value="Unassembled WGS sequence"/>
</dbReference>
<name>A0AAD9KS85_RIDPI</name>
<dbReference type="Pfam" id="PF03067">
    <property type="entry name" value="LPMO_10"/>
    <property type="match status" value="1"/>
</dbReference>
<comment type="caution">
    <text evidence="3">The sequence shown here is derived from an EMBL/GenBank/DDBJ whole genome shotgun (WGS) entry which is preliminary data.</text>
</comment>
<feature type="domain" description="Chitin-binding type-4" evidence="2">
    <location>
        <begin position="22"/>
        <end position="215"/>
    </location>
</feature>